<feature type="domain" description="RRM" evidence="19">
    <location>
        <begin position="916"/>
        <end position="991"/>
    </location>
</feature>
<keyword evidence="11" id="KW-0406">Ion transport</keyword>
<dbReference type="Gene3D" id="1.20.1510.10">
    <property type="entry name" value="Cation efflux protein transmembrane domain"/>
    <property type="match status" value="1"/>
</dbReference>
<keyword evidence="10 17" id="KW-1133">Transmembrane helix</keyword>
<dbReference type="FunFam" id="3.90.70.10:FF:000039">
    <property type="entry name" value="Cysteine proteinase 2, putative"/>
    <property type="match status" value="1"/>
</dbReference>
<comment type="subcellular location">
    <subcellularLocation>
        <location evidence="1">Membrane</location>
        <topology evidence="1">Multi-pass membrane protein</topology>
    </subcellularLocation>
</comment>
<evidence type="ECO:0000256" key="4">
    <source>
        <dbReference type="ARBA" id="ARBA00022448"/>
    </source>
</evidence>
<feature type="compositionally biased region" description="Basic and acidic residues" evidence="16">
    <location>
        <begin position="657"/>
        <end position="685"/>
    </location>
</feature>
<evidence type="ECO:0000313" key="20">
    <source>
        <dbReference type="EMBL" id="KAJ0395695.1"/>
    </source>
</evidence>
<keyword evidence="18" id="KW-0732">Signal</keyword>
<keyword evidence="14" id="KW-0508">mRNA splicing</keyword>
<dbReference type="InterPro" id="IPR012677">
    <property type="entry name" value="Nucleotide-bd_a/b_plait_sf"/>
</dbReference>
<dbReference type="GO" id="GO:0005684">
    <property type="term" value="C:U2-type spliceosomal complex"/>
    <property type="evidence" value="ECO:0007669"/>
    <property type="project" value="UniProtKB-ARBA"/>
</dbReference>
<feature type="region of interest" description="Disordered" evidence="16">
    <location>
        <begin position="650"/>
        <end position="713"/>
    </location>
</feature>
<dbReference type="SUPFAM" id="SSF161111">
    <property type="entry name" value="Cation efflux protein transmembrane domain-like"/>
    <property type="match status" value="1"/>
</dbReference>
<keyword evidence="9" id="KW-0862">Zinc</keyword>
<feature type="compositionally biased region" description="Low complexity" evidence="16">
    <location>
        <begin position="484"/>
        <end position="498"/>
    </location>
</feature>
<evidence type="ECO:0000313" key="21">
    <source>
        <dbReference type="Proteomes" id="UP001209570"/>
    </source>
</evidence>
<dbReference type="SUPFAM" id="SSF54928">
    <property type="entry name" value="RNA-binding domain, RBD"/>
    <property type="match status" value="2"/>
</dbReference>
<keyword evidence="13" id="KW-1015">Disulfide bond</keyword>
<dbReference type="InterPro" id="IPR039417">
    <property type="entry name" value="Peptidase_C1A_papain-like"/>
</dbReference>
<dbReference type="GO" id="GO:0005385">
    <property type="term" value="F:zinc ion transmembrane transporter activity"/>
    <property type="evidence" value="ECO:0007669"/>
    <property type="project" value="TreeGrafter"/>
</dbReference>
<keyword evidence="4" id="KW-0813">Transport</keyword>
<evidence type="ECO:0000256" key="11">
    <source>
        <dbReference type="ARBA" id="ARBA00023065"/>
    </source>
</evidence>
<dbReference type="SMART" id="SM00848">
    <property type="entry name" value="Inhibitor_I29"/>
    <property type="match status" value="1"/>
</dbReference>
<dbReference type="CDD" id="cd12285">
    <property type="entry name" value="RRM3_RBM39_like"/>
    <property type="match status" value="1"/>
</dbReference>
<feature type="region of interest" description="Disordered" evidence="16">
    <location>
        <begin position="889"/>
        <end position="915"/>
    </location>
</feature>
<organism evidence="20 21">
    <name type="scientific">Pythium insidiosum</name>
    <name type="common">Pythiosis disease agent</name>
    <dbReference type="NCBI Taxonomy" id="114742"/>
    <lineage>
        <taxon>Eukaryota</taxon>
        <taxon>Sar</taxon>
        <taxon>Stramenopiles</taxon>
        <taxon>Oomycota</taxon>
        <taxon>Peronosporomycetes</taxon>
        <taxon>Pythiales</taxon>
        <taxon>Pythiaceae</taxon>
        <taxon>Pythium</taxon>
    </lineage>
</organism>
<dbReference type="InterPro" id="IPR025661">
    <property type="entry name" value="Pept_asp_AS"/>
</dbReference>
<keyword evidence="7" id="KW-0677">Repeat</keyword>
<evidence type="ECO:0000256" key="15">
    <source>
        <dbReference type="PROSITE-ProRule" id="PRU00176"/>
    </source>
</evidence>
<evidence type="ECO:0000256" key="9">
    <source>
        <dbReference type="ARBA" id="ARBA00022906"/>
    </source>
</evidence>
<feature type="transmembrane region" description="Helical" evidence="17">
    <location>
        <begin position="518"/>
        <end position="543"/>
    </location>
</feature>
<protein>
    <recommendedName>
        <fullName evidence="19">RRM domain-containing protein</fullName>
    </recommendedName>
</protein>
<evidence type="ECO:0000256" key="3">
    <source>
        <dbReference type="ARBA" id="ARBA00008873"/>
    </source>
</evidence>
<evidence type="ECO:0000256" key="14">
    <source>
        <dbReference type="ARBA" id="ARBA00023187"/>
    </source>
</evidence>
<feature type="chain" id="PRO_5042034328" description="RRM domain-containing protein" evidence="18">
    <location>
        <begin position="20"/>
        <end position="1168"/>
    </location>
</feature>
<dbReference type="Pfam" id="PF16916">
    <property type="entry name" value="ZT_dimer"/>
    <property type="match status" value="1"/>
</dbReference>
<evidence type="ECO:0000256" key="10">
    <source>
        <dbReference type="ARBA" id="ARBA00022989"/>
    </source>
</evidence>
<dbReference type="InterPro" id="IPR002524">
    <property type="entry name" value="Cation_efflux"/>
</dbReference>
<feature type="transmembrane region" description="Helical" evidence="17">
    <location>
        <begin position="625"/>
        <end position="644"/>
    </location>
</feature>
<feature type="compositionally biased region" description="Polar residues" evidence="16">
    <location>
        <begin position="889"/>
        <end position="898"/>
    </location>
</feature>
<keyword evidence="8 15" id="KW-0694">RNA-binding</keyword>
<comment type="caution">
    <text evidence="20">The sequence shown here is derived from an EMBL/GenBank/DDBJ whole genome shotgun (WGS) entry which is preliminary data.</text>
</comment>
<dbReference type="Pfam" id="PF01545">
    <property type="entry name" value="Cation_efflux"/>
    <property type="match status" value="1"/>
</dbReference>
<feature type="domain" description="RRM" evidence="19">
    <location>
        <begin position="1090"/>
        <end position="1148"/>
    </location>
</feature>
<evidence type="ECO:0000256" key="8">
    <source>
        <dbReference type="ARBA" id="ARBA00022884"/>
    </source>
</evidence>
<evidence type="ECO:0000256" key="18">
    <source>
        <dbReference type="SAM" id="SignalP"/>
    </source>
</evidence>
<evidence type="ECO:0000256" key="13">
    <source>
        <dbReference type="ARBA" id="ARBA00023157"/>
    </source>
</evidence>
<keyword evidence="5" id="KW-0507">mRNA processing</keyword>
<evidence type="ECO:0000256" key="2">
    <source>
        <dbReference type="ARBA" id="ARBA00007747"/>
    </source>
</evidence>
<dbReference type="InterPro" id="IPR013201">
    <property type="entry name" value="Prot_inhib_I29"/>
</dbReference>
<feature type="transmembrane region" description="Helical" evidence="17">
    <location>
        <begin position="583"/>
        <end position="605"/>
    </location>
</feature>
<dbReference type="SUPFAM" id="SSF54001">
    <property type="entry name" value="Cysteine proteinases"/>
    <property type="match status" value="1"/>
</dbReference>
<dbReference type="GO" id="GO:0003723">
    <property type="term" value="F:RNA binding"/>
    <property type="evidence" value="ECO:0007669"/>
    <property type="project" value="UniProtKB-UniRule"/>
</dbReference>
<dbReference type="Gene3D" id="3.90.70.10">
    <property type="entry name" value="Cysteine proteinases"/>
    <property type="match status" value="1"/>
</dbReference>
<feature type="transmembrane region" description="Helical" evidence="17">
    <location>
        <begin position="723"/>
        <end position="747"/>
    </location>
</feature>
<dbReference type="PANTHER" id="PTHR11562">
    <property type="entry name" value="CATION EFFLUX PROTEIN/ ZINC TRANSPORTER"/>
    <property type="match status" value="1"/>
</dbReference>
<feature type="region of interest" description="Disordered" evidence="16">
    <location>
        <begin position="439"/>
        <end position="458"/>
    </location>
</feature>
<evidence type="ECO:0000256" key="12">
    <source>
        <dbReference type="ARBA" id="ARBA00023136"/>
    </source>
</evidence>
<evidence type="ECO:0000256" key="1">
    <source>
        <dbReference type="ARBA" id="ARBA00004141"/>
    </source>
</evidence>
<feature type="compositionally biased region" description="Basic and acidic residues" evidence="16">
    <location>
        <begin position="992"/>
        <end position="1007"/>
    </location>
</feature>
<dbReference type="PROSITE" id="PS00139">
    <property type="entry name" value="THIOL_PROTEASE_CYS"/>
    <property type="match status" value="1"/>
</dbReference>
<dbReference type="InterPro" id="IPR000169">
    <property type="entry name" value="Pept_cys_AS"/>
</dbReference>
<dbReference type="InterPro" id="IPR038765">
    <property type="entry name" value="Papain-like_cys_pep_sf"/>
</dbReference>
<dbReference type="PROSITE" id="PS00640">
    <property type="entry name" value="THIOL_PROTEASE_ASN"/>
    <property type="match status" value="1"/>
</dbReference>
<sequence>MKATALGAWLLASATFAMAVAVTAAEGEQRSAVFLPDGAADKKCHYYRSKEKCVLSHCFWCKSAAVPSSCYTEDEAKQLPSAVFECSSELQLEEADCHSFRDQEQCVKHECYWCKSAAVRSSCYTEEEANQLPPAVFECKKEALKSELSWVLKTLPSDAAGMAALFSAWKQVHQKQYASPLESEMRRAVFEVNARAVVEHNNKAGATFSMELNQFADLTCPATPLKFGDVPDEKDWRKDGVVSPVKYQGKCGSCWTFSTTGCLESHLKMKHGKMVLLSEQNLLDCAQAFDNHGCNGGLPSHAFEYVHYNGGIDTEASYPYEAKVGKCKFNTYHVGAQVDQVVNITSRDENELTAAVGTVGPVSVAFQVASDFRFYKDGIYTSTVCKSGEQDVNHAVLAVGYGTEAQQPYWIVKNSWGAEWGMKGFFLMARGHNMATVTPINEPPPASRPAEPEADPLETDDETIMGKYNGYGATSNGETTPLKSGMTSPTSMSASARSSSRRIPLDESTKRAQRKLQLACICSLLFMVAEVVGGFLAGSLAIMTDAAHLLSDVAGFCISLFAIWIQTMPASKRLSFGFQRAEVIGAVTSVLVIWVLTGVLVYAAIERFMECIGPNPVERVQGRLMFIVACIGLVVNLVLMQILGHGHSHGIGGSHGHSHDGHGHSHGSEEKKKGHGHSHGDDHGHGHSHGGHGHSHGDLEAGDSHKSKKKEKKAKLENLNIQAAYVHALGDFIQSIGVCIAGALIWYNPAWQIADPIATFLFSILVLGTTVGIVRDSIHVLMEGTPEGINADEIEEGLRACPTVVAVHDLHIWSLSAGLPSLSVHLISDDADTALHAAQDFLMQNGITHTTIQIERPTKQYPRDCASNLNLDEEKAAKEADAFLRQFQPQGASESDSTPAAECDGDKQRRRGSRNASMYVTGLTTYMACKQLEGVCMQLGKVRRIKFYKDERGGLKGDALVTFASHAMMRKALNCFEIKPGVLITASEATFESKHQAPTDDTARTDTAEPNPSAETQPSRLFGAECLEGDTETALDKRVSENAGALQSEEPAKAPANDCLELPSRSIILKKAWDPLAPQDNATLFFSELEEDMRQECAKHGSVEHVHILPNGSVIVRFAALDSAIKCLQVMNGRWFDGRQIEAHFDPSTPEEPEDEDTKLEAFLATLG</sequence>
<dbReference type="InterPro" id="IPR000668">
    <property type="entry name" value="Peptidase_C1A_C"/>
</dbReference>
<feature type="transmembrane region" description="Helical" evidence="17">
    <location>
        <begin position="753"/>
        <end position="774"/>
    </location>
</feature>
<keyword evidence="6 17" id="KW-0812">Transmembrane</keyword>
<dbReference type="Pfam" id="PF00112">
    <property type="entry name" value="Peptidase_C1"/>
    <property type="match status" value="1"/>
</dbReference>
<accession>A0AAD5Q7N0</accession>
<dbReference type="InterPro" id="IPR035979">
    <property type="entry name" value="RBD_domain_sf"/>
</dbReference>
<dbReference type="InterPro" id="IPR000504">
    <property type="entry name" value="RRM_dom"/>
</dbReference>
<gene>
    <name evidence="20" type="ORF">P43SY_005125</name>
</gene>
<dbReference type="CDD" id="cd02248">
    <property type="entry name" value="Peptidase_C1A"/>
    <property type="match status" value="1"/>
</dbReference>
<keyword evidence="9" id="KW-0864">Zinc transport</keyword>
<reference evidence="20" key="1">
    <citation type="submission" date="2021-12" db="EMBL/GenBank/DDBJ databases">
        <title>Prjna785345.</title>
        <authorList>
            <person name="Rujirawat T."/>
            <person name="Krajaejun T."/>
        </authorList>
    </citation>
    <scope>NUCLEOTIDE SEQUENCE</scope>
    <source>
        <strain evidence="20">Pi057C3</strain>
    </source>
</reference>
<dbReference type="SMART" id="SM00645">
    <property type="entry name" value="Pept_C1"/>
    <property type="match status" value="1"/>
</dbReference>
<evidence type="ECO:0000256" key="17">
    <source>
        <dbReference type="SAM" id="Phobius"/>
    </source>
</evidence>
<dbReference type="GO" id="GO:0000398">
    <property type="term" value="P:mRNA splicing, via spliceosome"/>
    <property type="evidence" value="ECO:0007669"/>
    <property type="project" value="UniProtKB-ARBA"/>
</dbReference>
<dbReference type="InterPro" id="IPR027470">
    <property type="entry name" value="Cation_efflux_CTD"/>
</dbReference>
<dbReference type="GO" id="GO:0008234">
    <property type="term" value="F:cysteine-type peptidase activity"/>
    <property type="evidence" value="ECO:0007669"/>
    <property type="project" value="InterPro"/>
</dbReference>
<dbReference type="FunFam" id="3.30.70.330:FF:000105">
    <property type="entry name" value="HIV Tat-specific factor 1 homolog"/>
    <property type="match status" value="1"/>
</dbReference>
<dbReference type="PANTHER" id="PTHR11562:SF17">
    <property type="entry name" value="RE54080P-RELATED"/>
    <property type="match status" value="1"/>
</dbReference>
<comment type="similarity">
    <text evidence="3">Belongs to the cation diffusion facilitator (CDF) transporter (TC 2.A.4) family. SLC30A subfamily.</text>
</comment>
<dbReference type="PROSITE" id="PS00639">
    <property type="entry name" value="THIOL_PROTEASE_HIS"/>
    <property type="match status" value="1"/>
</dbReference>
<name>A0AAD5Q7N0_PYTIN</name>
<evidence type="ECO:0000259" key="19">
    <source>
        <dbReference type="PROSITE" id="PS50102"/>
    </source>
</evidence>
<feature type="compositionally biased region" description="Polar residues" evidence="16">
    <location>
        <begin position="473"/>
        <end position="482"/>
    </location>
</feature>
<dbReference type="Pfam" id="PF08246">
    <property type="entry name" value="Inhibitor_I29"/>
    <property type="match status" value="1"/>
</dbReference>
<dbReference type="NCBIfam" id="TIGR01297">
    <property type="entry name" value="CDF"/>
    <property type="match status" value="1"/>
</dbReference>
<dbReference type="PRINTS" id="PR00705">
    <property type="entry name" value="PAPAIN"/>
</dbReference>
<feature type="region of interest" description="Disordered" evidence="16">
    <location>
        <begin position="473"/>
        <end position="506"/>
    </location>
</feature>
<keyword evidence="21" id="KW-1185">Reference proteome</keyword>
<dbReference type="Pfam" id="PF00076">
    <property type="entry name" value="RRM_1"/>
    <property type="match status" value="2"/>
</dbReference>
<feature type="compositionally biased region" description="Basic and acidic residues" evidence="16">
    <location>
        <begin position="695"/>
        <end position="705"/>
    </location>
</feature>
<dbReference type="InterPro" id="IPR025660">
    <property type="entry name" value="Pept_his_AS"/>
</dbReference>
<evidence type="ECO:0000256" key="6">
    <source>
        <dbReference type="ARBA" id="ARBA00022692"/>
    </source>
</evidence>
<proteinExistence type="inferred from homology"/>
<evidence type="ECO:0000256" key="5">
    <source>
        <dbReference type="ARBA" id="ARBA00022664"/>
    </source>
</evidence>
<feature type="transmembrane region" description="Helical" evidence="17">
    <location>
        <begin position="549"/>
        <end position="571"/>
    </location>
</feature>
<dbReference type="AlphaFoldDB" id="A0AAD5Q7N0"/>
<evidence type="ECO:0000256" key="16">
    <source>
        <dbReference type="SAM" id="MobiDB-lite"/>
    </source>
</evidence>
<evidence type="ECO:0000256" key="7">
    <source>
        <dbReference type="ARBA" id="ARBA00022737"/>
    </source>
</evidence>
<dbReference type="GO" id="GO:0006508">
    <property type="term" value="P:proteolysis"/>
    <property type="evidence" value="ECO:0007669"/>
    <property type="project" value="InterPro"/>
</dbReference>
<keyword evidence="12 17" id="KW-0472">Membrane</keyword>
<dbReference type="GO" id="GO:0005886">
    <property type="term" value="C:plasma membrane"/>
    <property type="evidence" value="ECO:0007669"/>
    <property type="project" value="TreeGrafter"/>
</dbReference>
<dbReference type="InterPro" id="IPR050681">
    <property type="entry name" value="CDF/SLC30A"/>
</dbReference>
<dbReference type="InterPro" id="IPR058533">
    <property type="entry name" value="Cation_efflux_TM"/>
</dbReference>
<dbReference type="EMBL" id="JAKCXM010000329">
    <property type="protein sequence ID" value="KAJ0395695.1"/>
    <property type="molecule type" value="Genomic_DNA"/>
</dbReference>
<comment type="similarity">
    <text evidence="2">Belongs to the HTATSF1 family.</text>
</comment>
<feature type="signal peptide" evidence="18">
    <location>
        <begin position="1"/>
        <end position="19"/>
    </location>
</feature>
<dbReference type="PROSITE" id="PS50102">
    <property type="entry name" value="RRM"/>
    <property type="match status" value="2"/>
</dbReference>
<dbReference type="Proteomes" id="UP001209570">
    <property type="component" value="Unassembled WGS sequence"/>
</dbReference>
<feature type="region of interest" description="Disordered" evidence="16">
    <location>
        <begin position="992"/>
        <end position="1019"/>
    </location>
</feature>
<dbReference type="InterPro" id="IPR027469">
    <property type="entry name" value="Cation_efflux_TMD_sf"/>
</dbReference>
<dbReference type="Gene3D" id="3.30.70.330">
    <property type="match status" value="2"/>
</dbReference>
<dbReference type="SMART" id="SM00360">
    <property type="entry name" value="RRM"/>
    <property type="match status" value="2"/>
</dbReference>